<sequence>ICWCSGPTPMLQGPVCGQQRVYSRIVGGVNALRGEWPWQASLQLRGEHMCGGTLIGDKWILSAAHCFIGKDTTKDPSPWKVVLGRLQLIGGPLQGIVRNVSQIITHEQYKDYTKGLDIALLQLAEPVSFSRDVGPICLPYPNHRFAFGSQCWATGWVTLPPPKPLKKVDLDLLSAETCNCIHNNLRQKELSSPAGPGLICAGYQSGGQGPCQGDSGGPVACSENGTWFQAGIMSFSVGCAQLHSPILLTEVTAYTDWIQNHTGGASFAVQTVPPPFSSDHGKCRGCGKLKGHELSVTAKGPWPWYVSLQSGGQHVCGGALISESWVLAAAHCFIGRQDPTDWTVLLGEWRDGAEPRWQEERLLQKLILHAAYVNVIEGSDIALLMLAKPVVFGENIWAVCLPYDTHRFQLGSTCWVRGRENARAPAPQSLQGMEVELMGPVACNCTYNQTSSAGEVASILPDMLCAAHQEENTSCEVSELSNAQHGPRGTWFLTGLSSFGNGCGRKSQPGVYTEVRAYEKWIMDLTRDGYFAKQPMPRSAPPAICLPNQSYLPAPGTNPPPCLPIAKPSRAQCYHYQLRQRGNRGHCTVGSRARAQ</sequence>
<dbReference type="PROSITE" id="PS00135">
    <property type="entry name" value="TRYPSIN_SER"/>
    <property type="match status" value="1"/>
</dbReference>
<dbReference type="SMART" id="SM00020">
    <property type="entry name" value="Tryp_SPc"/>
    <property type="match status" value="2"/>
</dbReference>
<feature type="domain" description="Peptidase S1" evidence="7">
    <location>
        <begin position="289"/>
        <end position="527"/>
    </location>
</feature>
<dbReference type="AlphaFoldDB" id="A0A452H3M7"/>
<evidence type="ECO:0000256" key="4">
    <source>
        <dbReference type="ARBA" id="ARBA00023157"/>
    </source>
</evidence>
<evidence type="ECO:0000313" key="8">
    <source>
        <dbReference type="Ensembl" id="ENSGAGP00000009044.1"/>
    </source>
</evidence>
<reference evidence="8" key="3">
    <citation type="submission" date="2025-09" db="UniProtKB">
        <authorList>
            <consortium name="Ensembl"/>
        </authorList>
    </citation>
    <scope>IDENTIFICATION</scope>
</reference>
<dbReference type="PANTHER" id="PTHR24253:SF159">
    <property type="entry name" value="SERINE PROTEASE 42"/>
    <property type="match status" value="1"/>
</dbReference>
<dbReference type="GO" id="GO:0006508">
    <property type="term" value="P:proteolysis"/>
    <property type="evidence" value="ECO:0007669"/>
    <property type="project" value="UniProtKB-KW"/>
</dbReference>
<dbReference type="InterPro" id="IPR001314">
    <property type="entry name" value="Peptidase_S1A"/>
</dbReference>
<dbReference type="Ensembl" id="ENSGAGT00000010382.1">
    <property type="protein sequence ID" value="ENSGAGP00000009044.1"/>
    <property type="gene ID" value="ENSGAGG00000007141.1"/>
</dbReference>
<dbReference type="SUPFAM" id="SSF50494">
    <property type="entry name" value="Trypsin-like serine proteases"/>
    <property type="match status" value="2"/>
</dbReference>
<protein>
    <recommendedName>
        <fullName evidence="7">Peptidase S1 domain-containing protein</fullName>
    </recommendedName>
</protein>
<dbReference type="InterPro" id="IPR009003">
    <property type="entry name" value="Peptidase_S1_PA"/>
</dbReference>
<dbReference type="InterPro" id="IPR001254">
    <property type="entry name" value="Trypsin_dom"/>
</dbReference>
<evidence type="ECO:0000256" key="5">
    <source>
        <dbReference type="ARBA" id="ARBA00023180"/>
    </source>
</evidence>
<dbReference type="PRINTS" id="PR00722">
    <property type="entry name" value="CHYMOTRYPSIN"/>
</dbReference>
<keyword evidence="6" id="KW-0720">Serine protease</keyword>
<reference evidence="8" key="2">
    <citation type="submission" date="2025-08" db="UniProtKB">
        <authorList>
            <consortium name="Ensembl"/>
        </authorList>
    </citation>
    <scope>IDENTIFICATION</scope>
</reference>
<evidence type="ECO:0000256" key="3">
    <source>
        <dbReference type="ARBA" id="ARBA00022801"/>
    </source>
</evidence>
<reference evidence="9" key="1">
    <citation type="journal article" date="2017" name="PLoS ONE">
        <title>The Agassiz's desert tortoise genome provides a resource for the conservation of a threatened species.</title>
        <authorList>
            <person name="Tollis M."/>
            <person name="DeNardo D.F."/>
            <person name="Cornelius J.A."/>
            <person name="Dolby G.A."/>
            <person name="Edwards T."/>
            <person name="Henen B.T."/>
            <person name="Karl A.E."/>
            <person name="Murphy R.W."/>
            <person name="Kusumi K."/>
        </authorList>
    </citation>
    <scope>NUCLEOTIDE SEQUENCE [LARGE SCALE GENOMIC DNA]</scope>
</reference>
<dbReference type="FunFam" id="2.40.10.10:FF:000024">
    <property type="entry name" value="Serine protease 53"/>
    <property type="match status" value="2"/>
</dbReference>
<organism evidence="8 9">
    <name type="scientific">Gopherus agassizii</name>
    <name type="common">Agassiz's desert tortoise</name>
    <dbReference type="NCBI Taxonomy" id="38772"/>
    <lineage>
        <taxon>Eukaryota</taxon>
        <taxon>Metazoa</taxon>
        <taxon>Chordata</taxon>
        <taxon>Craniata</taxon>
        <taxon>Vertebrata</taxon>
        <taxon>Euteleostomi</taxon>
        <taxon>Archelosauria</taxon>
        <taxon>Testudinata</taxon>
        <taxon>Testudines</taxon>
        <taxon>Cryptodira</taxon>
        <taxon>Durocryptodira</taxon>
        <taxon>Testudinoidea</taxon>
        <taxon>Testudinidae</taxon>
        <taxon>Gopherus</taxon>
    </lineage>
</organism>
<evidence type="ECO:0000256" key="6">
    <source>
        <dbReference type="RuleBase" id="RU363034"/>
    </source>
</evidence>
<dbReference type="Pfam" id="PF00089">
    <property type="entry name" value="Trypsin"/>
    <property type="match status" value="2"/>
</dbReference>
<keyword evidence="5" id="KW-0325">Glycoprotein</keyword>
<dbReference type="PROSITE" id="PS50240">
    <property type="entry name" value="TRYPSIN_DOM"/>
    <property type="match status" value="2"/>
</dbReference>
<dbReference type="InterPro" id="IPR018114">
    <property type="entry name" value="TRYPSIN_HIS"/>
</dbReference>
<dbReference type="STRING" id="38772.ENSGAGP00000009044"/>
<evidence type="ECO:0000313" key="9">
    <source>
        <dbReference type="Proteomes" id="UP000291020"/>
    </source>
</evidence>
<dbReference type="GO" id="GO:0004252">
    <property type="term" value="F:serine-type endopeptidase activity"/>
    <property type="evidence" value="ECO:0007669"/>
    <property type="project" value="InterPro"/>
</dbReference>
<dbReference type="Gene3D" id="2.40.10.10">
    <property type="entry name" value="Trypsin-like serine proteases"/>
    <property type="match status" value="3"/>
</dbReference>
<proteinExistence type="predicted"/>
<evidence type="ECO:0000256" key="1">
    <source>
        <dbReference type="ARBA" id="ARBA00022670"/>
    </source>
</evidence>
<evidence type="ECO:0000259" key="7">
    <source>
        <dbReference type="PROSITE" id="PS50240"/>
    </source>
</evidence>
<keyword evidence="2" id="KW-0732">Signal</keyword>
<name>A0A452H3M7_9SAUR</name>
<dbReference type="PROSITE" id="PS00134">
    <property type="entry name" value="TRYPSIN_HIS"/>
    <property type="match status" value="1"/>
</dbReference>
<dbReference type="PANTHER" id="PTHR24253">
    <property type="entry name" value="TRANSMEMBRANE PROTEASE SERINE"/>
    <property type="match status" value="1"/>
</dbReference>
<accession>A0A452H3M7</accession>
<dbReference type="InterPro" id="IPR043504">
    <property type="entry name" value="Peptidase_S1_PA_chymotrypsin"/>
</dbReference>
<keyword evidence="1 6" id="KW-0645">Protease</keyword>
<keyword evidence="4" id="KW-1015">Disulfide bond</keyword>
<keyword evidence="9" id="KW-1185">Reference proteome</keyword>
<dbReference type="InterPro" id="IPR033116">
    <property type="entry name" value="TRYPSIN_SER"/>
</dbReference>
<dbReference type="Proteomes" id="UP000291020">
    <property type="component" value="Unassembled WGS sequence"/>
</dbReference>
<keyword evidence="3 6" id="KW-0378">Hydrolase</keyword>
<dbReference type="CDD" id="cd00190">
    <property type="entry name" value="Tryp_SPc"/>
    <property type="match status" value="2"/>
</dbReference>
<feature type="domain" description="Peptidase S1" evidence="7">
    <location>
        <begin position="25"/>
        <end position="263"/>
    </location>
</feature>
<evidence type="ECO:0000256" key="2">
    <source>
        <dbReference type="ARBA" id="ARBA00022729"/>
    </source>
</evidence>